<accession>A0A0E9TPK3</accession>
<reference evidence="1" key="2">
    <citation type="journal article" date="2015" name="Fish Shellfish Immunol.">
        <title>Early steps in the European eel (Anguilla anguilla)-Vibrio vulnificus interaction in the gills: Role of the RtxA13 toxin.</title>
        <authorList>
            <person name="Callol A."/>
            <person name="Pajuelo D."/>
            <person name="Ebbesson L."/>
            <person name="Teles M."/>
            <person name="MacKenzie S."/>
            <person name="Amaro C."/>
        </authorList>
    </citation>
    <scope>NUCLEOTIDE SEQUENCE</scope>
</reference>
<proteinExistence type="predicted"/>
<evidence type="ECO:0000313" key="1">
    <source>
        <dbReference type="EMBL" id="JAH54780.1"/>
    </source>
</evidence>
<dbReference type="EMBL" id="GBXM01053797">
    <property type="protein sequence ID" value="JAH54780.1"/>
    <property type="molecule type" value="Transcribed_RNA"/>
</dbReference>
<organism evidence="1">
    <name type="scientific">Anguilla anguilla</name>
    <name type="common">European freshwater eel</name>
    <name type="synonym">Muraena anguilla</name>
    <dbReference type="NCBI Taxonomy" id="7936"/>
    <lineage>
        <taxon>Eukaryota</taxon>
        <taxon>Metazoa</taxon>
        <taxon>Chordata</taxon>
        <taxon>Craniata</taxon>
        <taxon>Vertebrata</taxon>
        <taxon>Euteleostomi</taxon>
        <taxon>Actinopterygii</taxon>
        <taxon>Neopterygii</taxon>
        <taxon>Teleostei</taxon>
        <taxon>Anguilliformes</taxon>
        <taxon>Anguillidae</taxon>
        <taxon>Anguilla</taxon>
    </lineage>
</organism>
<dbReference type="AlphaFoldDB" id="A0A0E9TPK3"/>
<sequence>MPCSLEDESLVWSLVEMFLTLNTDVWLTGW</sequence>
<name>A0A0E9TPK3_ANGAN</name>
<protein>
    <submittedName>
        <fullName evidence="1">Uncharacterized protein</fullName>
    </submittedName>
</protein>
<reference evidence="1" key="1">
    <citation type="submission" date="2014-11" db="EMBL/GenBank/DDBJ databases">
        <authorList>
            <person name="Amaro Gonzalez C."/>
        </authorList>
    </citation>
    <scope>NUCLEOTIDE SEQUENCE</scope>
</reference>